<organism evidence="1 2">
    <name type="scientific">Linnemannia schmuckeri</name>
    <dbReference type="NCBI Taxonomy" id="64567"/>
    <lineage>
        <taxon>Eukaryota</taxon>
        <taxon>Fungi</taxon>
        <taxon>Fungi incertae sedis</taxon>
        <taxon>Mucoromycota</taxon>
        <taxon>Mortierellomycotina</taxon>
        <taxon>Mortierellomycetes</taxon>
        <taxon>Mortierellales</taxon>
        <taxon>Mortierellaceae</taxon>
        <taxon>Linnemannia</taxon>
    </lineage>
</organism>
<keyword evidence="2" id="KW-1185">Reference proteome</keyword>
<dbReference type="EMBL" id="JAAAUQ010000297">
    <property type="protein sequence ID" value="KAF9151742.1"/>
    <property type="molecule type" value="Genomic_DNA"/>
</dbReference>
<evidence type="ECO:0000313" key="1">
    <source>
        <dbReference type="EMBL" id="KAF9151742.1"/>
    </source>
</evidence>
<evidence type="ECO:0000313" key="2">
    <source>
        <dbReference type="Proteomes" id="UP000748756"/>
    </source>
</evidence>
<reference evidence="1" key="1">
    <citation type="journal article" date="2020" name="Fungal Divers.">
        <title>Resolving the Mortierellaceae phylogeny through synthesis of multi-gene phylogenetics and phylogenomics.</title>
        <authorList>
            <person name="Vandepol N."/>
            <person name="Liber J."/>
            <person name="Desiro A."/>
            <person name="Na H."/>
            <person name="Kennedy M."/>
            <person name="Barry K."/>
            <person name="Grigoriev I.V."/>
            <person name="Miller A.N."/>
            <person name="O'Donnell K."/>
            <person name="Stajich J.E."/>
            <person name="Bonito G."/>
        </authorList>
    </citation>
    <scope>NUCLEOTIDE SEQUENCE</scope>
    <source>
        <strain evidence="1">NRRL 6426</strain>
    </source>
</reference>
<dbReference type="Proteomes" id="UP000748756">
    <property type="component" value="Unassembled WGS sequence"/>
</dbReference>
<protein>
    <submittedName>
        <fullName evidence="1">Uncharacterized protein</fullName>
    </submittedName>
</protein>
<dbReference type="AlphaFoldDB" id="A0A9P5S2M8"/>
<dbReference type="InterPro" id="IPR032675">
    <property type="entry name" value="LRR_dom_sf"/>
</dbReference>
<accession>A0A9P5S2M8</accession>
<sequence>MPDSPSSTSPSSSTRSIRTLTIDYPAEDVGATYDLKGTILPVLPELTLLTRIDITLEEIFNLGLLVGILNALPDSVRILELDYEYNFDEDWKYNNLEEPVLTWKPNKLERICLRGADESANEDLYLIPLIKASPELQALRIPSVSSDHVKSFMETLGKSCSKLTYLVLNKNKAGHSWGGEAPLFEYIRQPLKMLRIDLAEDKYGDSSVVISTLLEYSAESLQEVRLHNVDGLPTELLDELVERCPNLKCIYHRDNYSYQSAYMITSKGWKYPVSHW</sequence>
<dbReference type="OrthoDB" id="2363229at2759"/>
<gene>
    <name evidence="1" type="ORF">BG015_006262</name>
</gene>
<proteinExistence type="predicted"/>
<dbReference type="Gene3D" id="3.80.10.10">
    <property type="entry name" value="Ribonuclease Inhibitor"/>
    <property type="match status" value="1"/>
</dbReference>
<comment type="caution">
    <text evidence="1">The sequence shown here is derived from an EMBL/GenBank/DDBJ whole genome shotgun (WGS) entry which is preliminary data.</text>
</comment>
<name>A0A9P5S2M8_9FUNG</name>
<dbReference type="SUPFAM" id="SSF52047">
    <property type="entry name" value="RNI-like"/>
    <property type="match status" value="1"/>
</dbReference>